<evidence type="ECO:0000313" key="4">
    <source>
        <dbReference type="EMBL" id="CAG8689834.1"/>
    </source>
</evidence>
<name>A0ABN7UW86_GIGMA</name>
<reference evidence="4 5" key="1">
    <citation type="submission" date="2021-06" db="EMBL/GenBank/DDBJ databases">
        <authorList>
            <person name="Kallberg Y."/>
            <person name="Tangrot J."/>
            <person name="Rosling A."/>
        </authorList>
    </citation>
    <scope>NUCLEOTIDE SEQUENCE [LARGE SCALE GENOMIC DNA]</scope>
    <source>
        <strain evidence="4 5">120-4 pot B 10/14</strain>
    </source>
</reference>
<feature type="region of interest" description="Disordered" evidence="2">
    <location>
        <begin position="339"/>
        <end position="366"/>
    </location>
</feature>
<dbReference type="PANTHER" id="PTHR46236">
    <property type="entry name" value="TRAF-LIKE SUPERFAMILY PROTEIN"/>
    <property type="match status" value="1"/>
</dbReference>
<gene>
    <name evidence="4" type="ORF">GMARGA_LOCUS11439</name>
</gene>
<evidence type="ECO:0000256" key="1">
    <source>
        <dbReference type="ARBA" id="ARBA00023054"/>
    </source>
</evidence>
<evidence type="ECO:0000313" key="5">
    <source>
        <dbReference type="Proteomes" id="UP000789901"/>
    </source>
</evidence>
<comment type="caution">
    <text evidence="4">The sequence shown here is derived from an EMBL/GenBank/DDBJ whole genome shotgun (WGS) entry which is preliminary data.</text>
</comment>
<protein>
    <submittedName>
        <fullName evidence="4">22534_t:CDS:1</fullName>
    </submittedName>
</protein>
<dbReference type="Gene3D" id="2.60.210.10">
    <property type="entry name" value="Apoptosis, Tumor Necrosis Factor Receptor Associated Protein 2, Chain A"/>
    <property type="match status" value="1"/>
</dbReference>
<dbReference type="Proteomes" id="UP000789901">
    <property type="component" value="Unassembled WGS sequence"/>
</dbReference>
<feature type="domain" description="MATH" evidence="3">
    <location>
        <begin position="38"/>
        <end position="168"/>
    </location>
</feature>
<keyword evidence="5" id="KW-1185">Reference proteome</keyword>
<proteinExistence type="predicted"/>
<dbReference type="PANTHER" id="PTHR46236:SF35">
    <property type="entry name" value="MATH DOMAIN-CONTAINING PROTEIN"/>
    <property type="match status" value="1"/>
</dbReference>
<dbReference type="SUPFAM" id="SSF49599">
    <property type="entry name" value="TRAF domain-like"/>
    <property type="match status" value="1"/>
</dbReference>
<sequence length="466" mass="53894">LSTTLPSRDSITDNYASEIDQTIANKVMPAPGYEIEDFQYYTWRITGWSGLEKRITSPEFEAGGWKWRILLFPFGDKTSDNVSIYLDFADTKGAPAGWHSCVQFALLLWNSEDPTSYISHNANHCFTAEESGWGFRQFNDLRKLFVPSWWNRTRPLIENDACNITAFVRIIMETEYLKSFRKNFCSKEELSERLHAYFEKRKVGETDGGNEKPKVDTGVDNGDDFDAEGFVDLEGDDIDAESQEADGKVRDEFAARFPGKGKIIETTGPHEYDFLTKIGRHLDRAIRMLSSWSVALQIVRNNDKIMGKYKDRIPLAGQVEPMFRASNWGYQCRSKYRQQKRKRYSSPSDSERGELYKKGKKRDRGSYPFRGKESFNFAEQGSEKYNAESQLSVVGKMQTSEALNYWRQKIVPRQYMLSAEQVEWVQKELIDLEKCGLVREPEKVQWTPLQRQLQALAEKQKFQLGS</sequence>
<feature type="non-terminal residue" evidence="4">
    <location>
        <position position="1"/>
    </location>
</feature>
<dbReference type="SMART" id="SM00061">
    <property type="entry name" value="MATH"/>
    <property type="match status" value="1"/>
</dbReference>
<evidence type="ECO:0000259" key="3">
    <source>
        <dbReference type="PROSITE" id="PS50144"/>
    </source>
</evidence>
<dbReference type="InterPro" id="IPR008974">
    <property type="entry name" value="TRAF-like"/>
</dbReference>
<dbReference type="InterPro" id="IPR050804">
    <property type="entry name" value="MCC"/>
</dbReference>
<dbReference type="EMBL" id="CAJVQB010006697">
    <property type="protein sequence ID" value="CAG8689834.1"/>
    <property type="molecule type" value="Genomic_DNA"/>
</dbReference>
<keyword evidence="1" id="KW-0175">Coiled coil</keyword>
<dbReference type="Pfam" id="PF22486">
    <property type="entry name" value="MATH_2"/>
    <property type="match status" value="1"/>
</dbReference>
<dbReference type="InterPro" id="IPR002083">
    <property type="entry name" value="MATH/TRAF_dom"/>
</dbReference>
<accession>A0ABN7UW86</accession>
<dbReference type="PROSITE" id="PS50144">
    <property type="entry name" value="MATH"/>
    <property type="match status" value="1"/>
</dbReference>
<organism evidence="4 5">
    <name type="scientific">Gigaspora margarita</name>
    <dbReference type="NCBI Taxonomy" id="4874"/>
    <lineage>
        <taxon>Eukaryota</taxon>
        <taxon>Fungi</taxon>
        <taxon>Fungi incertae sedis</taxon>
        <taxon>Mucoromycota</taxon>
        <taxon>Glomeromycotina</taxon>
        <taxon>Glomeromycetes</taxon>
        <taxon>Diversisporales</taxon>
        <taxon>Gigasporaceae</taxon>
        <taxon>Gigaspora</taxon>
    </lineage>
</organism>
<evidence type="ECO:0000256" key="2">
    <source>
        <dbReference type="SAM" id="MobiDB-lite"/>
    </source>
</evidence>